<keyword evidence="3" id="KW-0805">Transcription regulation</keyword>
<feature type="domain" description="HTH lysR-type" evidence="6">
    <location>
        <begin position="4"/>
        <end position="61"/>
    </location>
</feature>
<dbReference type="Pfam" id="PF03466">
    <property type="entry name" value="LysR_substrate"/>
    <property type="match status" value="1"/>
</dbReference>
<name>A0A4Q2RAP9_9HYPH</name>
<keyword evidence="5" id="KW-0804">Transcription</keyword>
<dbReference type="RefSeq" id="WP_129221004.1">
    <property type="nucleotide sequence ID" value="NZ_QYBC01000018.1"/>
</dbReference>
<dbReference type="InterPro" id="IPR036390">
    <property type="entry name" value="WH_DNA-bd_sf"/>
</dbReference>
<evidence type="ECO:0000256" key="3">
    <source>
        <dbReference type="ARBA" id="ARBA00023015"/>
    </source>
</evidence>
<evidence type="ECO:0000256" key="5">
    <source>
        <dbReference type="ARBA" id="ARBA00023163"/>
    </source>
</evidence>
<accession>A0A4Q2RAP9</accession>
<dbReference type="SUPFAM" id="SSF46785">
    <property type="entry name" value="Winged helix' DNA-binding domain"/>
    <property type="match status" value="1"/>
</dbReference>
<dbReference type="InterPro" id="IPR005119">
    <property type="entry name" value="LysR_subst-bd"/>
</dbReference>
<evidence type="ECO:0000313" key="7">
    <source>
        <dbReference type="EMBL" id="RYB02706.1"/>
    </source>
</evidence>
<dbReference type="GO" id="GO:0003677">
    <property type="term" value="F:DNA binding"/>
    <property type="evidence" value="ECO:0007669"/>
    <property type="project" value="UniProtKB-KW"/>
</dbReference>
<comment type="similarity">
    <text evidence="1">Belongs to the LysR transcriptional regulatory family.</text>
</comment>
<dbReference type="InterPro" id="IPR050389">
    <property type="entry name" value="LysR-type_TF"/>
</dbReference>
<dbReference type="Proteomes" id="UP000289411">
    <property type="component" value="Unassembled WGS sequence"/>
</dbReference>
<dbReference type="Gene3D" id="3.40.190.10">
    <property type="entry name" value="Periplasmic binding protein-like II"/>
    <property type="match status" value="2"/>
</dbReference>
<dbReference type="InterPro" id="IPR000847">
    <property type="entry name" value="LysR_HTH_N"/>
</dbReference>
<dbReference type="InterPro" id="IPR036388">
    <property type="entry name" value="WH-like_DNA-bd_sf"/>
</dbReference>
<sequence>MSGPDLNLLAALDALLAQGSVAGAARVLGLSDSAMSRTLLRLRRATGDPLLVRAGRGLVSTPHALALRERVRALAAEARAVLQPAARDLDLTALERVFTIRANEGFVESFAARFARAVMAAAPGVRIAFAPKPDKDVRFLREGLVDLEVGVLGETGPEVMIQALFEDRFVGVVRPDHPLLAGAVTAARYAACDHVVASRRGRMRGPVDDALAGLGLERRVSLVVPSFPAALAVAAASDLVGLVTRSFVRAGHPDPAGAAAVPVRAFALPVATSPITVSQMWHPRADADPAHRWLRGMVLSVCRAEPGRRGTAAGMPAAVIDGARGSRTG</sequence>
<reference evidence="7 8" key="2">
    <citation type="submission" date="2019-02" db="EMBL/GenBank/DDBJ databases">
        <title>'Lichenibacterium ramalinii' gen. nov. sp. nov., 'Lichenibacterium minor' gen. nov. sp. nov.</title>
        <authorList>
            <person name="Pankratov T."/>
        </authorList>
    </citation>
    <scope>NUCLEOTIDE SEQUENCE [LARGE SCALE GENOMIC DNA]</scope>
    <source>
        <strain evidence="7 8">RmlP001</strain>
    </source>
</reference>
<protein>
    <submittedName>
        <fullName evidence="7">LysR family transcriptional regulator</fullName>
    </submittedName>
</protein>
<dbReference type="PANTHER" id="PTHR30118:SF15">
    <property type="entry name" value="TRANSCRIPTIONAL REGULATORY PROTEIN"/>
    <property type="match status" value="1"/>
</dbReference>
<keyword evidence="4" id="KW-0238">DNA-binding</keyword>
<dbReference type="AlphaFoldDB" id="A0A4Q2RAP9"/>
<dbReference type="PROSITE" id="PS50931">
    <property type="entry name" value="HTH_LYSR"/>
    <property type="match status" value="1"/>
</dbReference>
<reference evidence="7 8" key="1">
    <citation type="submission" date="2018-09" db="EMBL/GenBank/DDBJ databases">
        <authorList>
            <person name="Grouzdev D.S."/>
            <person name="Krutkina M.S."/>
        </authorList>
    </citation>
    <scope>NUCLEOTIDE SEQUENCE [LARGE SCALE GENOMIC DNA]</scope>
    <source>
        <strain evidence="7 8">RmlP001</strain>
    </source>
</reference>
<dbReference type="GO" id="GO:0003700">
    <property type="term" value="F:DNA-binding transcription factor activity"/>
    <property type="evidence" value="ECO:0007669"/>
    <property type="project" value="InterPro"/>
</dbReference>
<evidence type="ECO:0000256" key="1">
    <source>
        <dbReference type="ARBA" id="ARBA00009437"/>
    </source>
</evidence>
<keyword evidence="2" id="KW-0536">Nodulation</keyword>
<dbReference type="OrthoDB" id="8455878at2"/>
<proteinExistence type="inferred from homology"/>
<evidence type="ECO:0000256" key="2">
    <source>
        <dbReference type="ARBA" id="ARBA00022458"/>
    </source>
</evidence>
<evidence type="ECO:0000256" key="4">
    <source>
        <dbReference type="ARBA" id="ARBA00023125"/>
    </source>
</evidence>
<comment type="caution">
    <text evidence="7">The sequence shown here is derived from an EMBL/GenBank/DDBJ whole genome shotgun (WGS) entry which is preliminary data.</text>
</comment>
<dbReference type="Gene3D" id="1.10.10.10">
    <property type="entry name" value="Winged helix-like DNA-binding domain superfamily/Winged helix DNA-binding domain"/>
    <property type="match status" value="1"/>
</dbReference>
<organism evidence="7 8">
    <name type="scientific">Lichenibacterium ramalinae</name>
    <dbReference type="NCBI Taxonomy" id="2316527"/>
    <lineage>
        <taxon>Bacteria</taxon>
        <taxon>Pseudomonadati</taxon>
        <taxon>Pseudomonadota</taxon>
        <taxon>Alphaproteobacteria</taxon>
        <taxon>Hyphomicrobiales</taxon>
        <taxon>Lichenihabitantaceae</taxon>
        <taxon>Lichenibacterium</taxon>
    </lineage>
</organism>
<keyword evidence="8" id="KW-1185">Reference proteome</keyword>
<gene>
    <name evidence="7" type="ORF">D3272_20145</name>
</gene>
<dbReference type="SUPFAM" id="SSF53850">
    <property type="entry name" value="Periplasmic binding protein-like II"/>
    <property type="match status" value="1"/>
</dbReference>
<evidence type="ECO:0000313" key="8">
    <source>
        <dbReference type="Proteomes" id="UP000289411"/>
    </source>
</evidence>
<dbReference type="EMBL" id="QYBC01000018">
    <property type="protein sequence ID" value="RYB02706.1"/>
    <property type="molecule type" value="Genomic_DNA"/>
</dbReference>
<dbReference type="CDD" id="cd08460">
    <property type="entry name" value="PBP2_DntR_like_1"/>
    <property type="match status" value="1"/>
</dbReference>
<evidence type="ECO:0000259" key="6">
    <source>
        <dbReference type="PROSITE" id="PS50931"/>
    </source>
</evidence>
<dbReference type="Pfam" id="PF00126">
    <property type="entry name" value="HTH_1"/>
    <property type="match status" value="1"/>
</dbReference>
<dbReference type="PANTHER" id="PTHR30118">
    <property type="entry name" value="HTH-TYPE TRANSCRIPTIONAL REGULATOR LEUO-RELATED"/>
    <property type="match status" value="1"/>
</dbReference>